<accession>A0A2R8C9L4</accession>
<dbReference type="SUPFAM" id="SSF88713">
    <property type="entry name" value="Glycoside hydrolase/deacetylase"/>
    <property type="match status" value="1"/>
</dbReference>
<evidence type="ECO:0000313" key="2">
    <source>
        <dbReference type="Proteomes" id="UP000244898"/>
    </source>
</evidence>
<dbReference type="GO" id="GO:0005975">
    <property type="term" value="P:carbohydrate metabolic process"/>
    <property type="evidence" value="ECO:0007669"/>
    <property type="project" value="InterPro"/>
</dbReference>
<proteinExistence type="predicted"/>
<dbReference type="InterPro" id="IPR049591">
    <property type="entry name" value="CE4_u4-like"/>
</dbReference>
<protein>
    <recommendedName>
        <fullName evidence="3">Polysaccharide deacetylase</fullName>
    </recommendedName>
</protein>
<reference evidence="2" key="1">
    <citation type="submission" date="2018-03" db="EMBL/GenBank/DDBJ databases">
        <authorList>
            <person name="Rodrigo-Torres L."/>
            <person name="Arahal R. D."/>
            <person name="Lucena T."/>
        </authorList>
    </citation>
    <scope>NUCLEOTIDE SEQUENCE [LARGE SCALE GENOMIC DNA]</scope>
    <source>
        <strain evidence="2">CECT 7615</strain>
    </source>
</reference>
<dbReference type="AlphaFoldDB" id="A0A2R8C9L4"/>
<organism evidence="1 2">
    <name type="scientific">Falsiruegeria mediterranea M17</name>
    <dbReference type="NCBI Taxonomy" id="1200281"/>
    <lineage>
        <taxon>Bacteria</taxon>
        <taxon>Pseudomonadati</taxon>
        <taxon>Pseudomonadota</taxon>
        <taxon>Alphaproteobacteria</taxon>
        <taxon>Rhodobacterales</taxon>
        <taxon>Roseobacteraceae</taxon>
        <taxon>Falsiruegeria</taxon>
    </lineage>
</organism>
<name>A0A2R8C9L4_9RHOB</name>
<sequence>MTPDWSPLNTELVLWREQDLTLPLWWRDDDAIEPTTALEQLCAMSEELGVPVHLAVIPAHASKALATRLAGSPGMIPVVHGWAHQNHAPASEKKAEFRAHRPIDATTRDAKDGLDHLRTLFGPSLAPMFVPPWNRIDREVVRELPALGYRVLSTATPRKAALAAPGLWQINTHLDPIDWRGTRGLVSQEYLISQLVQHLQDRRTGMADNSEPYGLLTHHLVHDEDIWKFTREVLTRLLDGPARVWTMAETLEEDPTP</sequence>
<evidence type="ECO:0008006" key="3">
    <source>
        <dbReference type="Google" id="ProtNLM"/>
    </source>
</evidence>
<dbReference type="OrthoDB" id="6086702at2"/>
<evidence type="ECO:0000313" key="1">
    <source>
        <dbReference type="EMBL" id="SPJ29112.1"/>
    </source>
</evidence>
<dbReference type="CDD" id="cd10928">
    <property type="entry name" value="CE4_u4"/>
    <property type="match status" value="1"/>
</dbReference>
<dbReference type="Proteomes" id="UP000244898">
    <property type="component" value="Unassembled WGS sequence"/>
</dbReference>
<dbReference type="Gene3D" id="3.20.20.370">
    <property type="entry name" value="Glycoside hydrolase/deacetylase"/>
    <property type="match status" value="1"/>
</dbReference>
<keyword evidence="2" id="KW-1185">Reference proteome</keyword>
<dbReference type="InterPro" id="IPR011330">
    <property type="entry name" value="Glyco_hydro/deAcase_b/a-brl"/>
</dbReference>
<dbReference type="EMBL" id="ONZG01000006">
    <property type="protein sequence ID" value="SPJ29112.1"/>
    <property type="molecule type" value="Genomic_DNA"/>
</dbReference>
<dbReference type="RefSeq" id="WP_108788186.1">
    <property type="nucleotide sequence ID" value="NZ_ONZG01000006.1"/>
</dbReference>
<gene>
    <name evidence="1" type="ORF">TRM7615_02624</name>
</gene>